<dbReference type="STRING" id="252740.A0A423VUJ6"/>
<dbReference type="InterPro" id="IPR011856">
    <property type="entry name" value="tRNA_endonuc-like_dom_sf"/>
</dbReference>
<proteinExistence type="inferred from homology"/>
<comment type="caution">
    <text evidence="4">The sequence shown here is derived from an EMBL/GenBank/DDBJ whole genome shotgun (WGS) entry which is preliminary data.</text>
</comment>
<dbReference type="GO" id="GO:0003676">
    <property type="term" value="F:nucleic acid binding"/>
    <property type="evidence" value="ECO:0007669"/>
    <property type="project" value="InterPro"/>
</dbReference>
<dbReference type="GO" id="GO:0000213">
    <property type="term" value="F:tRNA-intron lyase activity"/>
    <property type="evidence" value="ECO:0007669"/>
    <property type="project" value="TreeGrafter"/>
</dbReference>
<evidence type="ECO:0000259" key="3">
    <source>
        <dbReference type="Pfam" id="PF09631"/>
    </source>
</evidence>
<protein>
    <recommendedName>
        <fullName evidence="3">tRNA-splicing endonuclease subunit Sen15 domain-containing protein</fullName>
    </recommendedName>
</protein>
<dbReference type="PANTHER" id="PTHR28518:SF1">
    <property type="entry name" value="TRNA-SPLICING ENDONUCLEASE SUBUNIT SEN15"/>
    <property type="match status" value="1"/>
</dbReference>
<dbReference type="SUPFAM" id="SSF53032">
    <property type="entry name" value="tRNA-intron endonuclease catalytic domain-like"/>
    <property type="match status" value="1"/>
</dbReference>
<organism evidence="4 5">
    <name type="scientific">Cytospora chrysosperma</name>
    <name type="common">Cytospora canker fungus</name>
    <name type="synonym">Sphaeria chrysosperma</name>
    <dbReference type="NCBI Taxonomy" id="252740"/>
    <lineage>
        <taxon>Eukaryota</taxon>
        <taxon>Fungi</taxon>
        <taxon>Dikarya</taxon>
        <taxon>Ascomycota</taxon>
        <taxon>Pezizomycotina</taxon>
        <taxon>Sordariomycetes</taxon>
        <taxon>Sordariomycetidae</taxon>
        <taxon>Diaporthales</taxon>
        <taxon>Cytosporaceae</taxon>
        <taxon>Cytospora</taxon>
    </lineage>
</organism>
<dbReference type="AlphaFoldDB" id="A0A423VUJ6"/>
<keyword evidence="5" id="KW-1185">Reference proteome</keyword>
<dbReference type="InterPro" id="IPR042777">
    <property type="entry name" value="Sen15_fungi"/>
</dbReference>
<dbReference type="Proteomes" id="UP000284375">
    <property type="component" value="Unassembled WGS sequence"/>
</dbReference>
<dbReference type="FunFam" id="3.40.1350.10:FF:000012">
    <property type="entry name" value="Probable tRNA-splicing endonuclease subunit sen-15"/>
    <property type="match status" value="1"/>
</dbReference>
<reference evidence="4 5" key="1">
    <citation type="submission" date="2015-09" db="EMBL/GenBank/DDBJ databases">
        <title>Host preference determinants of Valsa canker pathogens revealed by comparative genomics.</title>
        <authorList>
            <person name="Yin Z."/>
            <person name="Huang L."/>
        </authorList>
    </citation>
    <scope>NUCLEOTIDE SEQUENCE [LARGE SCALE GENOMIC DNA]</scope>
    <source>
        <strain evidence="4 5">YSFL</strain>
    </source>
</reference>
<evidence type="ECO:0000256" key="2">
    <source>
        <dbReference type="ARBA" id="ARBA00022694"/>
    </source>
</evidence>
<name>A0A423VUJ6_CYTCH</name>
<dbReference type="OrthoDB" id="10002170at2759"/>
<dbReference type="Gene3D" id="3.40.1350.10">
    <property type="match status" value="1"/>
</dbReference>
<dbReference type="GO" id="GO:0000214">
    <property type="term" value="C:tRNA-intron endonuclease complex"/>
    <property type="evidence" value="ECO:0007669"/>
    <property type="project" value="InterPro"/>
</dbReference>
<dbReference type="Pfam" id="PF09631">
    <property type="entry name" value="Sen15"/>
    <property type="match status" value="1"/>
</dbReference>
<dbReference type="InterPro" id="IPR036167">
    <property type="entry name" value="tRNA_intron_Endo_cat-like_sf"/>
</dbReference>
<dbReference type="PANTHER" id="PTHR28518">
    <property type="entry name" value="TRNA-SPLICING ENDONUCLEASE SUBUNIT SEN15"/>
    <property type="match status" value="1"/>
</dbReference>
<evidence type="ECO:0000256" key="1">
    <source>
        <dbReference type="ARBA" id="ARBA00006091"/>
    </source>
</evidence>
<sequence>MAFPPHAEGLTRVVLDNLKNQQDWTNITTHADSTLPRPLISGLPPRRMYMHPDEQVDIIKAEKALGETISQAQDPEYEWVMPIHLSEKPTLSAFAAVFDSIEALPPGGKARENEDDGAEWKKWRGSKRGKRVLLATIHDDSTVVYYMMHDGIVKPRQN</sequence>
<evidence type="ECO:0000313" key="5">
    <source>
        <dbReference type="Proteomes" id="UP000284375"/>
    </source>
</evidence>
<feature type="domain" description="tRNA-splicing endonuclease subunit Sen15" evidence="3">
    <location>
        <begin position="14"/>
        <end position="158"/>
    </location>
</feature>
<accession>A0A423VUJ6</accession>
<gene>
    <name evidence="4" type="ORF">VSDG_06128</name>
</gene>
<comment type="similarity">
    <text evidence="1">Belongs to the SEN15 family.</text>
</comment>
<evidence type="ECO:0000313" key="4">
    <source>
        <dbReference type="EMBL" id="ROV94733.1"/>
    </source>
</evidence>
<dbReference type="GO" id="GO:0000379">
    <property type="term" value="P:tRNA-type intron splice site recognition and cleavage"/>
    <property type="evidence" value="ECO:0007669"/>
    <property type="project" value="InterPro"/>
</dbReference>
<keyword evidence="2" id="KW-0819">tRNA processing</keyword>
<dbReference type="InterPro" id="IPR018593">
    <property type="entry name" value="tRNA-endonuc_su_Sen15"/>
</dbReference>
<dbReference type="EMBL" id="LJZO01000027">
    <property type="protein sequence ID" value="ROV94733.1"/>
    <property type="molecule type" value="Genomic_DNA"/>
</dbReference>